<dbReference type="EMBL" id="BAAAQD010000006">
    <property type="protein sequence ID" value="GAA1517452.1"/>
    <property type="molecule type" value="Genomic_DNA"/>
</dbReference>
<keyword evidence="3" id="KW-1185">Reference proteome</keyword>
<organism evidence="2 3">
    <name type="scientific">Dactylosporangium maewongense</name>
    <dbReference type="NCBI Taxonomy" id="634393"/>
    <lineage>
        <taxon>Bacteria</taxon>
        <taxon>Bacillati</taxon>
        <taxon>Actinomycetota</taxon>
        <taxon>Actinomycetes</taxon>
        <taxon>Micromonosporales</taxon>
        <taxon>Micromonosporaceae</taxon>
        <taxon>Dactylosporangium</taxon>
    </lineage>
</organism>
<comment type="caution">
    <text evidence="2">The sequence shown here is derived from an EMBL/GenBank/DDBJ whole genome shotgun (WGS) entry which is preliminary data.</text>
</comment>
<sequence>MQALGSDGVDTTRTPSGWRHLPPPARAIATAATAAVEAAQARDKEAFDAAVEQLAGLDPEQSGLVLGVVVRALLEDLHPDGLDGDDVRAALERAVRSAAEWQEVDPQVMVVLLVGALGVQDDNDGEGRPSPQALARHAPLLLADLLQRRSFPRYLQAAFTEIERSQTHDL</sequence>
<dbReference type="Proteomes" id="UP001501470">
    <property type="component" value="Unassembled WGS sequence"/>
</dbReference>
<evidence type="ECO:0000313" key="3">
    <source>
        <dbReference type="Proteomes" id="UP001501470"/>
    </source>
</evidence>
<protein>
    <submittedName>
        <fullName evidence="2">Uncharacterized protein</fullName>
    </submittedName>
</protein>
<proteinExistence type="predicted"/>
<evidence type="ECO:0000313" key="2">
    <source>
        <dbReference type="EMBL" id="GAA1517452.1"/>
    </source>
</evidence>
<gene>
    <name evidence="2" type="ORF">GCM10009827_035520</name>
</gene>
<accession>A0ABN2AEN8</accession>
<feature type="region of interest" description="Disordered" evidence="1">
    <location>
        <begin position="1"/>
        <end position="23"/>
    </location>
</feature>
<reference evidence="2 3" key="1">
    <citation type="journal article" date="2019" name="Int. J. Syst. Evol. Microbiol.">
        <title>The Global Catalogue of Microorganisms (GCM) 10K type strain sequencing project: providing services to taxonomists for standard genome sequencing and annotation.</title>
        <authorList>
            <consortium name="The Broad Institute Genomics Platform"/>
            <consortium name="The Broad Institute Genome Sequencing Center for Infectious Disease"/>
            <person name="Wu L."/>
            <person name="Ma J."/>
        </authorList>
    </citation>
    <scope>NUCLEOTIDE SEQUENCE [LARGE SCALE GENOMIC DNA]</scope>
    <source>
        <strain evidence="2 3">JCM 15933</strain>
    </source>
</reference>
<name>A0ABN2AEN8_9ACTN</name>
<evidence type="ECO:0000256" key="1">
    <source>
        <dbReference type="SAM" id="MobiDB-lite"/>
    </source>
</evidence>